<accession>A0A117MLB3</accession>
<dbReference type="EMBL" id="LLZH01000329">
    <property type="protein sequence ID" value="KUL23709.1"/>
    <property type="molecule type" value="Genomic_DNA"/>
</dbReference>
<dbReference type="InterPro" id="IPR023393">
    <property type="entry name" value="START-like_dom_sf"/>
</dbReference>
<dbReference type="OrthoDB" id="8117292at2"/>
<organism evidence="3 4">
    <name type="scientific">Actinoplanes awajinensis subsp. mycoplanecinus</name>
    <dbReference type="NCBI Taxonomy" id="135947"/>
    <lineage>
        <taxon>Bacteria</taxon>
        <taxon>Bacillati</taxon>
        <taxon>Actinomycetota</taxon>
        <taxon>Actinomycetes</taxon>
        <taxon>Micromonosporales</taxon>
        <taxon>Micromonosporaceae</taxon>
        <taxon>Actinoplanes</taxon>
    </lineage>
</organism>
<dbReference type="AlphaFoldDB" id="A0A117MLB3"/>
<dbReference type="SUPFAM" id="SSF55961">
    <property type="entry name" value="Bet v1-like"/>
    <property type="match status" value="1"/>
</dbReference>
<dbReference type="InterPro" id="IPR013538">
    <property type="entry name" value="ASHA1/2-like_C"/>
</dbReference>
<dbReference type="Proteomes" id="UP000053244">
    <property type="component" value="Unassembled WGS sequence"/>
</dbReference>
<keyword evidence="4" id="KW-1185">Reference proteome</keyword>
<gene>
    <name evidence="3" type="ORF">ADL15_45370</name>
</gene>
<name>A0A117MLB3_9ACTN</name>
<reference evidence="3 4" key="1">
    <citation type="submission" date="2015-10" db="EMBL/GenBank/DDBJ databases">
        <authorList>
            <person name="Gilbert D.G."/>
        </authorList>
    </citation>
    <scope>NUCLEOTIDE SEQUENCE [LARGE SCALE GENOMIC DNA]</scope>
    <source>
        <strain evidence="3 4">NRRL B-16712</strain>
    </source>
</reference>
<feature type="domain" description="Activator of Hsp90 ATPase homologue 1/2-like C-terminal" evidence="2">
    <location>
        <begin position="25"/>
        <end position="138"/>
    </location>
</feature>
<dbReference type="Gene3D" id="3.30.530.20">
    <property type="match status" value="1"/>
</dbReference>
<dbReference type="RefSeq" id="WP_067705948.1">
    <property type="nucleotide sequence ID" value="NZ_LLZH01000329.1"/>
</dbReference>
<proteinExistence type="inferred from homology"/>
<evidence type="ECO:0000313" key="4">
    <source>
        <dbReference type="Proteomes" id="UP000053244"/>
    </source>
</evidence>
<dbReference type="Pfam" id="PF08327">
    <property type="entry name" value="AHSA1"/>
    <property type="match status" value="1"/>
</dbReference>
<comment type="caution">
    <text evidence="3">The sequence shown here is derived from an EMBL/GenBank/DDBJ whole genome shotgun (WGS) entry which is preliminary data.</text>
</comment>
<evidence type="ECO:0000259" key="2">
    <source>
        <dbReference type="Pfam" id="PF08327"/>
    </source>
</evidence>
<evidence type="ECO:0000313" key="3">
    <source>
        <dbReference type="EMBL" id="KUL23709.1"/>
    </source>
</evidence>
<sequence length="171" mass="19020">MTSSPIGRLFPGATGPDLVLTRTFRAPIEDVWASVTESDRTARWFGPWEGDAAPGRTIKMQMAFEDQQPWFDVRVDACDPPRRLSLSTSEESGGWRLELVLSEAGGRTELRFVHHLTTTEGVGEMGPGWEYYLDMLVAARDGLPAPTFDDYYPSMKPYYDALTPSSPPGDD</sequence>
<comment type="similarity">
    <text evidence="1">Belongs to the AHA1 family.</text>
</comment>
<protein>
    <submittedName>
        <fullName evidence="3">ATPase</fullName>
    </submittedName>
</protein>
<dbReference type="CDD" id="cd08899">
    <property type="entry name" value="SRPBCC_CalC_Aha1-like_6"/>
    <property type="match status" value="1"/>
</dbReference>
<evidence type="ECO:0000256" key="1">
    <source>
        <dbReference type="ARBA" id="ARBA00006817"/>
    </source>
</evidence>